<feature type="region of interest" description="Disordered" evidence="1">
    <location>
        <begin position="186"/>
        <end position="205"/>
    </location>
</feature>
<dbReference type="EMBL" id="HBHT01013926">
    <property type="protein sequence ID" value="CAD9959752.1"/>
    <property type="molecule type" value="Transcribed_RNA"/>
</dbReference>
<evidence type="ECO:0000256" key="1">
    <source>
        <dbReference type="SAM" id="MobiDB-lite"/>
    </source>
</evidence>
<reference evidence="2" key="1">
    <citation type="submission" date="2021-01" db="EMBL/GenBank/DDBJ databases">
        <authorList>
            <person name="Corre E."/>
            <person name="Pelletier E."/>
            <person name="Niang G."/>
            <person name="Scheremetjew M."/>
            <person name="Finn R."/>
            <person name="Kale V."/>
            <person name="Holt S."/>
            <person name="Cochrane G."/>
            <person name="Meng A."/>
            <person name="Brown T."/>
            <person name="Cohen L."/>
        </authorList>
    </citation>
    <scope>NUCLEOTIDE SEQUENCE</scope>
    <source>
        <strain evidence="2">CCMP125</strain>
    </source>
</reference>
<organism evidence="2">
    <name type="scientific">Entomoneis paludosa</name>
    <dbReference type="NCBI Taxonomy" id="265537"/>
    <lineage>
        <taxon>Eukaryota</taxon>
        <taxon>Sar</taxon>
        <taxon>Stramenopiles</taxon>
        <taxon>Ochrophyta</taxon>
        <taxon>Bacillariophyta</taxon>
        <taxon>Bacillariophyceae</taxon>
        <taxon>Bacillariophycidae</taxon>
        <taxon>Entomoneidaceae</taxon>
        <taxon>Entomoneis</taxon>
    </lineage>
</organism>
<protein>
    <submittedName>
        <fullName evidence="2">Uncharacterized protein</fullName>
    </submittedName>
</protein>
<accession>A0A7S3DN47</accession>
<sequence>MDVTSPKTQTGKKSMELIANIPIGAYAQDCNLLLSEEEMQTGNQVLERHGGHAMPWLAMGRVCRRNDNDNSDPSRQRFLRQLDADDTDKLFDVQADRFLCGQGHRTTVNDQQAYCFHQNNCASLEVCNGPNGCTGAPSCDIASETVRAEMIDLVGNDGSDSVDDDEDPDCIFERILPYDRMWDLAASQMDQKPPSLDTPEVPGQP</sequence>
<gene>
    <name evidence="2" type="ORF">APAL1065_LOCUS9335</name>
</gene>
<dbReference type="AlphaFoldDB" id="A0A7S3DN47"/>
<name>A0A7S3DN47_9STRA</name>
<proteinExistence type="predicted"/>
<evidence type="ECO:0000313" key="2">
    <source>
        <dbReference type="EMBL" id="CAD9959752.1"/>
    </source>
</evidence>